<dbReference type="SUPFAM" id="SSF52540">
    <property type="entry name" value="P-loop containing nucleoside triphosphate hydrolases"/>
    <property type="match status" value="1"/>
</dbReference>
<feature type="transmembrane region" description="Helical" evidence="1">
    <location>
        <begin position="460"/>
        <end position="484"/>
    </location>
</feature>
<sequence length="741" mass="79724">MARSGSRWRGFVVVTGIAGSTVILLMIGGALRGGSLPTAANVAQLVSVVLAVPPLAVGLRVWWNSLSAKTSTLEQVERAHQALALLVSSQWREEIRIRGLDDVTRLAVRWRLTELDVMDDAGRVDGPRRVRSWLRLGRVRFNGRTDRMDDMAHRFRQLARRRLVILGAPGTGKTTLAVLLLRTLLEDRRPGEPVPVFLSMAGWDPGTEPVHRWLTRRLAENYPALRAADFGPDAPRALVSQRRLLPVLDGLDELPPSVQPQVLSALNAAATTESVILTCRTKEYQAAAEMSAGHLLAGGAVIEPRPIKAADAAAYITNRLVPGQSGGWPKLLATIKSRPNGPVAQALSTPLTLWLLRKVYIDTRSDPAALCDTARFPTADAVAEHLLDNLVHSALSTISAEHDPDDPRYHDHPFRPRHVWDSGDAERWLSFIAHHMSRSGTRDFQWWQLYREVHRRWTSLVGALTVGLTIGVTVGITGGLTIALTHAVPGTLADALIFSFAGGLTGGLVGGLTGGVLLEVMKSSGVEPAYADVRLKGRLRPLAGNLALGLTVGLAVGMITSLGFGLIGGLIGGVRESLVFGLAVGAAGGFTIGLSRWVSTPVTDARPQTPVFTLRRDLELVYVRSVAFGLTLGPAFGIAGALAKGFAGPLAGIEAGVAFGVAGGVVFALTFDLAGASSTYLAALSVLYARHRVPIRLMRFLDDAHRVGLLREAGPAYQFRHAKLQDRLTQTYRDSTERPVR</sequence>
<feature type="transmembrane region" description="Helical" evidence="1">
    <location>
        <begin position="577"/>
        <end position="599"/>
    </location>
</feature>
<feature type="domain" description="NACHT" evidence="2">
    <location>
        <begin position="161"/>
        <end position="254"/>
    </location>
</feature>
<dbReference type="PROSITE" id="PS50837">
    <property type="entry name" value="NACHT"/>
    <property type="match status" value="1"/>
</dbReference>
<evidence type="ECO:0000313" key="3">
    <source>
        <dbReference type="EMBL" id="TQM00604.1"/>
    </source>
</evidence>
<reference evidence="3 4" key="1">
    <citation type="submission" date="2019-06" db="EMBL/GenBank/DDBJ databases">
        <title>Sequencing the genomes of 1000 actinobacteria strains.</title>
        <authorList>
            <person name="Klenk H.-P."/>
        </authorList>
    </citation>
    <scope>NUCLEOTIDE SEQUENCE [LARGE SCALE GENOMIC DNA]</scope>
    <source>
        <strain evidence="3 4">DSM 102200</strain>
    </source>
</reference>
<dbReference type="Gene3D" id="3.40.50.300">
    <property type="entry name" value="P-loop containing nucleotide triphosphate hydrolases"/>
    <property type="match status" value="1"/>
</dbReference>
<dbReference type="Proteomes" id="UP000316096">
    <property type="component" value="Unassembled WGS sequence"/>
</dbReference>
<accession>A0A543CU19</accession>
<dbReference type="AlphaFoldDB" id="A0A543CU19"/>
<feature type="transmembrane region" description="Helical" evidence="1">
    <location>
        <begin position="43"/>
        <end position="63"/>
    </location>
</feature>
<feature type="transmembrane region" description="Helical" evidence="1">
    <location>
        <begin position="542"/>
        <end position="571"/>
    </location>
</feature>
<comment type="caution">
    <text evidence="3">The sequence shown here is derived from an EMBL/GenBank/DDBJ whole genome shotgun (WGS) entry which is preliminary data.</text>
</comment>
<feature type="transmembrane region" description="Helical" evidence="1">
    <location>
        <begin position="655"/>
        <end position="688"/>
    </location>
</feature>
<evidence type="ECO:0000313" key="4">
    <source>
        <dbReference type="Proteomes" id="UP000316096"/>
    </source>
</evidence>
<dbReference type="InterPro" id="IPR007111">
    <property type="entry name" value="NACHT_NTPase"/>
</dbReference>
<dbReference type="EMBL" id="VFOZ01000001">
    <property type="protein sequence ID" value="TQM00604.1"/>
    <property type="molecule type" value="Genomic_DNA"/>
</dbReference>
<protein>
    <submittedName>
        <fullName evidence="3">NACHT domain-containing protein</fullName>
    </submittedName>
</protein>
<keyword evidence="1" id="KW-0472">Membrane</keyword>
<evidence type="ECO:0000259" key="2">
    <source>
        <dbReference type="PROSITE" id="PS50837"/>
    </source>
</evidence>
<evidence type="ECO:0000256" key="1">
    <source>
        <dbReference type="SAM" id="Phobius"/>
    </source>
</evidence>
<organism evidence="3 4">
    <name type="scientific">Actinoallomurus bryophytorum</name>
    <dbReference type="NCBI Taxonomy" id="1490222"/>
    <lineage>
        <taxon>Bacteria</taxon>
        <taxon>Bacillati</taxon>
        <taxon>Actinomycetota</taxon>
        <taxon>Actinomycetes</taxon>
        <taxon>Streptosporangiales</taxon>
        <taxon>Thermomonosporaceae</taxon>
        <taxon>Actinoallomurus</taxon>
    </lineage>
</organism>
<name>A0A543CU19_9ACTN</name>
<gene>
    <name evidence="3" type="ORF">FB559_6319</name>
</gene>
<keyword evidence="1" id="KW-1133">Transmembrane helix</keyword>
<feature type="transmembrane region" description="Helical" evidence="1">
    <location>
        <begin position="620"/>
        <end position="643"/>
    </location>
</feature>
<feature type="transmembrane region" description="Helical" evidence="1">
    <location>
        <begin position="496"/>
        <end position="521"/>
    </location>
</feature>
<dbReference type="RefSeq" id="WP_221640250.1">
    <property type="nucleotide sequence ID" value="NZ_VFOZ01000001.1"/>
</dbReference>
<feature type="transmembrane region" description="Helical" evidence="1">
    <location>
        <begin position="12"/>
        <end position="31"/>
    </location>
</feature>
<dbReference type="InterPro" id="IPR027417">
    <property type="entry name" value="P-loop_NTPase"/>
</dbReference>
<keyword evidence="1" id="KW-0812">Transmembrane</keyword>
<dbReference type="Pfam" id="PF05729">
    <property type="entry name" value="NACHT"/>
    <property type="match status" value="1"/>
</dbReference>
<proteinExistence type="predicted"/>
<keyword evidence="4" id="KW-1185">Reference proteome</keyword>